<evidence type="ECO:0000313" key="2">
    <source>
        <dbReference type="EMBL" id="PHN04415.1"/>
    </source>
</evidence>
<dbReference type="EMBL" id="PDUD01000025">
    <property type="protein sequence ID" value="PHN04415.1"/>
    <property type="molecule type" value="Genomic_DNA"/>
</dbReference>
<evidence type="ECO:0000313" key="3">
    <source>
        <dbReference type="Proteomes" id="UP000223913"/>
    </source>
</evidence>
<reference evidence="2 3" key="1">
    <citation type="submission" date="2017-10" db="EMBL/GenBank/DDBJ databases">
        <title>The draft genome sequence of Lewinella nigricans NBRC 102662.</title>
        <authorList>
            <person name="Wang K."/>
        </authorList>
    </citation>
    <scope>NUCLEOTIDE SEQUENCE [LARGE SCALE GENOMIC DNA]</scope>
    <source>
        <strain evidence="2 3">NBRC 102662</strain>
    </source>
</reference>
<evidence type="ECO:0000256" key="1">
    <source>
        <dbReference type="SAM" id="MobiDB-lite"/>
    </source>
</evidence>
<comment type="caution">
    <text evidence="2">The sequence shown here is derived from an EMBL/GenBank/DDBJ whole genome shotgun (WGS) entry which is preliminary data.</text>
</comment>
<organism evidence="2 3">
    <name type="scientific">Flavilitoribacter nigricans (strain ATCC 23147 / DSM 23189 / NBRC 102662 / NCIMB 1420 / SS-2)</name>
    <name type="common">Lewinella nigricans</name>
    <dbReference type="NCBI Taxonomy" id="1122177"/>
    <lineage>
        <taxon>Bacteria</taxon>
        <taxon>Pseudomonadati</taxon>
        <taxon>Bacteroidota</taxon>
        <taxon>Saprospiria</taxon>
        <taxon>Saprospirales</taxon>
        <taxon>Lewinellaceae</taxon>
        <taxon>Flavilitoribacter</taxon>
    </lineage>
</organism>
<keyword evidence="3" id="KW-1185">Reference proteome</keyword>
<gene>
    <name evidence="2" type="ORF">CRP01_20615</name>
</gene>
<dbReference type="AlphaFoldDB" id="A0A2D0N7D7"/>
<sequence>MERSLNAMRSTLTYQPVTRAEPTSKHACNGHLMPGIVATFSFSKAAHKLTPEKKNPPVLRADNAQGDGGVDVTGAPKSGSVEGADFGQLFCLSDWKKSLGTGSCLKFGLITVTLGGSNF</sequence>
<protein>
    <submittedName>
        <fullName evidence="2">Uncharacterized protein</fullName>
    </submittedName>
</protein>
<dbReference type="Proteomes" id="UP000223913">
    <property type="component" value="Unassembled WGS sequence"/>
</dbReference>
<feature type="region of interest" description="Disordered" evidence="1">
    <location>
        <begin position="51"/>
        <end position="76"/>
    </location>
</feature>
<name>A0A2D0N7D7_FLAN2</name>
<accession>A0A2D0N7D7</accession>
<proteinExistence type="predicted"/>